<gene>
    <name evidence="1" type="ORF">CDL12_04871</name>
</gene>
<reference evidence="2" key="1">
    <citation type="journal article" date="2018" name="Gigascience">
        <title>Genome assembly of the Pink Ipe (Handroanthus impetiginosus, Bignoniaceae), a highly valued, ecologically keystone Neotropical timber forest tree.</title>
        <authorList>
            <person name="Silva-Junior O.B."/>
            <person name="Grattapaglia D."/>
            <person name="Novaes E."/>
            <person name="Collevatti R.G."/>
        </authorList>
    </citation>
    <scope>NUCLEOTIDE SEQUENCE [LARGE SCALE GENOMIC DNA]</scope>
    <source>
        <strain evidence="2">cv. UFG-1</strain>
    </source>
</reference>
<dbReference type="Proteomes" id="UP000231279">
    <property type="component" value="Unassembled WGS sequence"/>
</dbReference>
<keyword evidence="2" id="KW-1185">Reference proteome</keyword>
<protein>
    <submittedName>
        <fullName evidence="1">Uncharacterized protein</fullName>
    </submittedName>
</protein>
<evidence type="ECO:0000313" key="1">
    <source>
        <dbReference type="EMBL" id="PIN22417.1"/>
    </source>
</evidence>
<proteinExistence type="predicted"/>
<accession>A0A2G9HY34</accession>
<name>A0A2G9HY34_9LAMI</name>
<dbReference type="EMBL" id="NKXS01000769">
    <property type="protein sequence ID" value="PIN22417.1"/>
    <property type="molecule type" value="Genomic_DNA"/>
</dbReference>
<dbReference type="AlphaFoldDB" id="A0A2G9HY34"/>
<comment type="caution">
    <text evidence="1">The sequence shown here is derived from an EMBL/GenBank/DDBJ whole genome shotgun (WGS) entry which is preliminary data.</text>
</comment>
<evidence type="ECO:0000313" key="2">
    <source>
        <dbReference type="Proteomes" id="UP000231279"/>
    </source>
</evidence>
<sequence length="73" mass="8527">MHGVVSGVANGSFDRWVVCFPNFCKFPFSPLQKASVEFDLRHSKNLFLTFVFGILDPRLFAESRFPLSRRFRR</sequence>
<organism evidence="1 2">
    <name type="scientific">Handroanthus impetiginosus</name>
    <dbReference type="NCBI Taxonomy" id="429701"/>
    <lineage>
        <taxon>Eukaryota</taxon>
        <taxon>Viridiplantae</taxon>
        <taxon>Streptophyta</taxon>
        <taxon>Embryophyta</taxon>
        <taxon>Tracheophyta</taxon>
        <taxon>Spermatophyta</taxon>
        <taxon>Magnoliopsida</taxon>
        <taxon>eudicotyledons</taxon>
        <taxon>Gunneridae</taxon>
        <taxon>Pentapetalae</taxon>
        <taxon>asterids</taxon>
        <taxon>lamiids</taxon>
        <taxon>Lamiales</taxon>
        <taxon>Bignoniaceae</taxon>
        <taxon>Crescentiina</taxon>
        <taxon>Tabebuia alliance</taxon>
        <taxon>Handroanthus</taxon>
    </lineage>
</organism>